<dbReference type="GO" id="GO:0005665">
    <property type="term" value="C:RNA polymerase II, core complex"/>
    <property type="evidence" value="ECO:0007669"/>
    <property type="project" value="TreeGrafter"/>
</dbReference>
<dbReference type="InterPro" id="IPR045113">
    <property type="entry name" value="Rpb7-like"/>
</dbReference>
<dbReference type="PANTHER" id="PTHR12709:SF4">
    <property type="entry name" value="DNA-DIRECTED RNA POLYMERASE II SUBUNIT RPB7"/>
    <property type="match status" value="1"/>
</dbReference>
<dbReference type="InterPro" id="IPR012340">
    <property type="entry name" value="NA-bd_OB-fold"/>
</dbReference>
<dbReference type="GO" id="GO:0000932">
    <property type="term" value="C:P-body"/>
    <property type="evidence" value="ECO:0007669"/>
    <property type="project" value="TreeGrafter"/>
</dbReference>
<dbReference type="GO" id="GO:0031369">
    <property type="term" value="F:translation initiation factor binding"/>
    <property type="evidence" value="ECO:0007669"/>
    <property type="project" value="TreeGrafter"/>
</dbReference>
<protein>
    <recommendedName>
        <fullName evidence="1">DNA-directed RNA polymerase subunit</fullName>
    </recommendedName>
</protein>
<sequence length="174" mass="19394">MKLVIVFPQIIDFKVSFWGRFQQQESQKRFSHSAGKKYATASSPFRPKSTGRHGFVVVDNVEKGLTHDGAGFVTFPVNYQCVGFRPFKSEILEAVDTMVNKIGFSLKLLIQDDMEFQSGDIPNFTTSDGSVKIQKDSEVRLKIIGTRVDVTEIFCIDTMKDDFLGVTNDPGAAA</sequence>
<dbReference type="Gene3D" id="2.40.50.140">
    <property type="entry name" value="Nucleic acid-binding proteins"/>
    <property type="match status" value="1"/>
</dbReference>
<comment type="subcellular location">
    <subcellularLocation>
        <location evidence="1">Nucleus</location>
    </subcellularLocation>
</comment>
<dbReference type="GO" id="GO:0003697">
    <property type="term" value="F:single-stranded DNA binding"/>
    <property type="evidence" value="ECO:0007669"/>
    <property type="project" value="TreeGrafter"/>
</dbReference>
<evidence type="ECO:0000313" key="3">
    <source>
        <dbReference type="Proteomes" id="UP001202328"/>
    </source>
</evidence>
<evidence type="ECO:0000256" key="1">
    <source>
        <dbReference type="RuleBase" id="RU369086"/>
    </source>
</evidence>
<keyword evidence="1" id="KW-0539">Nucleus</keyword>
<keyword evidence="3" id="KW-1185">Reference proteome</keyword>
<dbReference type="Proteomes" id="UP001202328">
    <property type="component" value="Unassembled WGS sequence"/>
</dbReference>
<accession>A0AAD4SV60</accession>
<keyword evidence="1" id="KW-0240">DNA-directed RNA polymerase</keyword>
<proteinExistence type="predicted"/>
<dbReference type="AlphaFoldDB" id="A0AAD4SV60"/>
<name>A0AAD4SV60_9MAGN</name>
<gene>
    <name evidence="2" type="ORF">MKW98_011254</name>
</gene>
<dbReference type="GO" id="GO:0006367">
    <property type="term" value="P:transcription initiation at RNA polymerase II promoter"/>
    <property type="evidence" value="ECO:0007669"/>
    <property type="project" value="TreeGrafter"/>
</dbReference>
<comment type="caution">
    <text evidence="2">The sequence shown here is derived from an EMBL/GenBank/DDBJ whole genome shotgun (WGS) entry which is preliminary data.</text>
</comment>
<organism evidence="2 3">
    <name type="scientific">Papaver atlanticum</name>
    <dbReference type="NCBI Taxonomy" id="357466"/>
    <lineage>
        <taxon>Eukaryota</taxon>
        <taxon>Viridiplantae</taxon>
        <taxon>Streptophyta</taxon>
        <taxon>Embryophyta</taxon>
        <taxon>Tracheophyta</taxon>
        <taxon>Spermatophyta</taxon>
        <taxon>Magnoliopsida</taxon>
        <taxon>Ranunculales</taxon>
        <taxon>Papaveraceae</taxon>
        <taxon>Papaveroideae</taxon>
        <taxon>Papaver</taxon>
    </lineage>
</organism>
<dbReference type="GO" id="GO:0045948">
    <property type="term" value="P:positive regulation of translational initiation"/>
    <property type="evidence" value="ECO:0007669"/>
    <property type="project" value="TreeGrafter"/>
</dbReference>
<dbReference type="GO" id="GO:0060213">
    <property type="term" value="P:positive regulation of nuclear-transcribed mRNA poly(A) tail shortening"/>
    <property type="evidence" value="ECO:0007669"/>
    <property type="project" value="TreeGrafter"/>
</dbReference>
<comment type="function">
    <text evidence="1">DNA-dependent RNA polymerase which catalyzes the transcription of DNA into RNA using the four ribonucleoside triphosphates as substrates.</text>
</comment>
<dbReference type="EMBL" id="JAJJMB010008429">
    <property type="protein sequence ID" value="KAI3923624.1"/>
    <property type="molecule type" value="Genomic_DNA"/>
</dbReference>
<keyword evidence="1" id="KW-0804">Transcription</keyword>
<dbReference type="GO" id="GO:0003727">
    <property type="term" value="F:single-stranded RNA binding"/>
    <property type="evidence" value="ECO:0007669"/>
    <property type="project" value="TreeGrafter"/>
</dbReference>
<dbReference type="PANTHER" id="PTHR12709">
    <property type="entry name" value="DNA-DIRECTED RNA POLYMERASE II, III"/>
    <property type="match status" value="1"/>
</dbReference>
<evidence type="ECO:0000313" key="2">
    <source>
        <dbReference type="EMBL" id="KAI3923624.1"/>
    </source>
</evidence>
<reference evidence="2" key="1">
    <citation type="submission" date="2022-04" db="EMBL/GenBank/DDBJ databases">
        <title>A functionally conserved STORR gene fusion in Papaver species that diverged 16.8 million years ago.</title>
        <authorList>
            <person name="Catania T."/>
        </authorList>
    </citation>
    <scope>NUCLEOTIDE SEQUENCE</scope>
    <source>
        <strain evidence="2">S-188037</strain>
    </source>
</reference>